<evidence type="ECO:0000256" key="1">
    <source>
        <dbReference type="ARBA" id="ARBA00001974"/>
    </source>
</evidence>
<accession>A0A090KT31</accession>
<dbReference type="Pfam" id="PF05199">
    <property type="entry name" value="GMC_oxred_C"/>
    <property type="match status" value="1"/>
</dbReference>
<keyword evidence="10" id="KW-1185">Reference proteome</keyword>
<dbReference type="WBParaSite" id="SRAE_X000230200.1">
    <property type="protein sequence ID" value="SRAE_X000230200.1"/>
    <property type="gene ID" value="WBGene00267885"/>
</dbReference>
<dbReference type="PROSITE" id="PS00624">
    <property type="entry name" value="GMC_OXRED_2"/>
    <property type="match status" value="1"/>
</dbReference>
<dbReference type="NCBIfam" id="NF002550">
    <property type="entry name" value="PRK02106.1"/>
    <property type="match status" value="1"/>
</dbReference>
<dbReference type="GO" id="GO:0016614">
    <property type="term" value="F:oxidoreductase activity, acting on CH-OH group of donors"/>
    <property type="evidence" value="ECO:0007669"/>
    <property type="project" value="InterPro"/>
</dbReference>
<reference evidence="11" key="3">
    <citation type="submission" date="2020-12" db="UniProtKB">
        <authorList>
            <consortium name="WormBaseParasite"/>
        </authorList>
    </citation>
    <scope>IDENTIFICATION</scope>
</reference>
<dbReference type="Pfam" id="PF00732">
    <property type="entry name" value="GMC_oxred_N"/>
    <property type="match status" value="1"/>
</dbReference>
<protein>
    <submittedName>
        <fullName evidence="9 11">Choline dehydrogenase, mitochondrial</fullName>
    </submittedName>
</protein>
<keyword evidence="3 6" id="KW-0285">Flavoprotein</keyword>
<name>A0A090KT31_STRRB</name>
<evidence type="ECO:0000259" key="7">
    <source>
        <dbReference type="PROSITE" id="PS00623"/>
    </source>
</evidence>
<feature type="binding site" evidence="5">
    <location>
        <position position="253"/>
    </location>
    <ligand>
        <name>FAD</name>
        <dbReference type="ChEBI" id="CHEBI:57692"/>
    </ligand>
</feature>
<gene>
    <name evidence="9 11 12" type="ORF">SRAE_X000230200</name>
</gene>
<dbReference type="InterPro" id="IPR012132">
    <property type="entry name" value="GMC_OxRdtase"/>
</dbReference>
<dbReference type="OMA" id="NHFESCA"/>
<dbReference type="RefSeq" id="XP_024499775.1">
    <property type="nucleotide sequence ID" value="XM_024645499.1"/>
</dbReference>
<comment type="cofactor">
    <cofactor evidence="1 5">
        <name>FAD</name>
        <dbReference type="ChEBI" id="CHEBI:57692"/>
    </cofactor>
</comment>
<dbReference type="OrthoDB" id="269227at2759"/>
<evidence type="ECO:0000256" key="2">
    <source>
        <dbReference type="ARBA" id="ARBA00010790"/>
    </source>
</evidence>
<dbReference type="CTD" id="36385379"/>
<sequence length="587" mass="66876">MFILKNHCNIYFKNIILNKRFFFKNNYNNDFKPKYIIIGAGSAGCVLANRLTENDNNGNVLLIEAGPKDYWWNWKIHMPAALMYNLCNDKYNWYYNTVPQKNLNNRQIYWPRGKLWGGSSSINAMCYVRGHPQDFNRWDKEGAKGWDYLGCLPYFKKAQTHELSIGYNDPFRGYNGPLHVKQGDCTNELHKAFFNAGKELGWKMLDDQNGIETEGLSKMDMTIKNGERYSASKAYLWDSTKRKNLKVLSNTIVLKIIMDGKKAIGVKCINNKTKEQFNIYCDDSVILSGGAINTPQLLLLSGIGDFEHLKKKNIPLIHELPGVGLNLQDHLEIYVQYKCKKPITLYNKSSWKFPHNMIKSGLQWFISKNGVCASSHLESGGFVKSSNDIEHSDIQFHFLPSTVHDDGRKNGTCHGFQVHVGPMRPKSVGKIRLADNNPLNHPIIDPNYMSHDDDWKVFRKCIEISREIFKQKAFDEYKDIELAPGKDVIGYEKIDDFIRNKSASAYHASCSCKMGNENDYLNVVNAETMNVIGLNGLKIVDASVMPSIISANLNATTIMIAEKASDIILGKEPLRSDENIYTMNKNN</sequence>
<dbReference type="InterPro" id="IPR000172">
    <property type="entry name" value="GMC_OxRdtase_N"/>
</dbReference>
<organism evidence="9">
    <name type="scientific">Strongyloides ratti</name>
    <name type="common">Parasitic roundworm</name>
    <dbReference type="NCBI Taxonomy" id="34506"/>
    <lineage>
        <taxon>Eukaryota</taxon>
        <taxon>Metazoa</taxon>
        <taxon>Ecdysozoa</taxon>
        <taxon>Nematoda</taxon>
        <taxon>Chromadorea</taxon>
        <taxon>Rhabditida</taxon>
        <taxon>Tylenchina</taxon>
        <taxon>Panagrolaimomorpha</taxon>
        <taxon>Strongyloidoidea</taxon>
        <taxon>Strongyloididae</taxon>
        <taxon>Strongyloides</taxon>
    </lineage>
</organism>
<dbReference type="InterPro" id="IPR007867">
    <property type="entry name" value="GMC_OxRtase_C"/>
</dbReference>
<dbReference type="GeneID" id="36385379"/>
<dbReference type="AlphaFoldDB" id="A0A090KT31"/>
<evidence type="ECO:0000313" key="11">
    <source>
        <dbReference type="WBParaSite" id="SRAE_X000230200.1"/>
    </source>
</evidence>
<reference evidence="9" key="1">
    <citation type="submission" date="2014-09" db="EMBL/GenBank/DDBJ databases">
        <authorList>
            <person name="Aslett A.Martin."/>
        </authorList>
    </citation>
    <scope>NUCLEOTIDE SEQUENCE</scope>
    <source>
        <strain evidence="9">ED321 Heterogonic</strain>
    </source>
</reference>
<dbReference type="InterPro" id="IPR036188">
    <property type="entry name" value="FAD/NAD-bd_sf"/>
</dbReference>
<dbReference type="SUPFAM" id="SSF51905">
    <property type="entry name" value="FAD/NAD(P)-binding domain"/>
    <property type="match status" value="1"/>
</dbReference>
<evidence type="ECO:0000313" key="9">
    <source>
        <dbReference type="EMBL" id="CEF60566.1"/>
    </source>
</evidence>
<evidence type="ECO:0000259" key="8">
    <source>
        <dbReference type="PROSITE" id="PS00624"/>
    </source>
</evidence>
<keyword evidence="4 5" id="KW-0274">FAD</keyword>
<comment type="similarity">
    <text evidence="2 6">Belongs to the GMC oxidoreductase family.</text>
</comment>
<evidence type="ECO:0000256" key="4">
    <source>
        <dbReference type="ARBA" id="ARBA00022827"/>
    </source>
</evidence>
<evidence type="ECO:0000256" key="6">
    <source>
        <dbReference type="RuleBase" id="RU003968"/>
    </source>
</evidence>
<dbReference type="Gene3D" id="3.30.560.10">
    <property type="entry name" value="Glucose Oxidase, domain 3"/>
    <property type="match status" value="1"/>
</dbReference>
<dbReference type="PANTHER" id="PTHR11552">
    <property type="entry name" value="GLUCOSE-METHANOL-CHOLINE GMC OXIDOREDUCTASE"/>
    <property type="match status" value="1"/>
</dbReference>
<dbReference type="Gene3D" id="3.50.50.60">
    <property type="entry name" value="FAD/NAD(P)-binding domain"/>
    <property type="match status" value="1"/>
</dbReference>
<proteinExistence type="inferred from homology"/>
<dbReference type="PIRSF" id="PIRSF000137">
    <property type="entry name" value="Alcohol_oxidase"/>
    <property type="match status" value="1"/>
</dbReference>
<dbReference type="PROSITE" id="PS00623">
    <property type="entry name" value="GMC_OXRED_1"/>
    <property type="match status" value="1"/>
</dbReference>
<dbReference type="WormBase" id="SRAE_X000230200">
    <property type="protein sequence ID" value="SRP07015"/>
    <property type="gene ID" value="WBGene00267885"/>
</dbReference>
<dbReference type="EMBL" id="LN609399">
    <property type="protein sequence ID" value="CEF60566.1"/>
    <property type="molecule type" value="Genomic_DNA"/>
</dbReference>
<feature type="domain" description="Glucose-methanol-choline oxidoreductase N-terminal" evidence="7">
    <location>
        <begin position="113"/>
        <end position="136"/>
    </location>
</feature>
<evidence type="ECO:0000313" key="10">
    <source>
        <dbReference type="Proteomes" id="UP000035682"/>
    </source>
</evidence>
<evidence type="ECO:0000313" key="12">
    <source>
        <dbReference type="WormBase" id="SRAE_X000230200"/>
    </source>
</evidence>
<evidence type="ECO:0000256" key="5">
    <source>
        <dbReference type="PIRSR" id="PIRSR000137-2"/>
    </source>
</evidence>
<dbReference type="SUPFAM" id="SSF54373">
    <property type="entry name" value="FAD-linked reductases, C-terminal domain"/>
    <property type="match status" value="1"/>
</dbReference>
<reference evidence="10" key="2">
    <citation type="submission" date="2014-09" db="EMBL/GenBank/DDBJ databases">
        <authorList>
            <person name="Martin A.A."/>
        </authorList>
    </citation>
    <scope>NUCLEOTIDE SEQUENCE</scope>
    <source>
        <strain evidence="10">ED321</strain>
    </source>
</reference>
<dbReference type="PANTHER" id="PTHR11552:SF147">
    <property type="entry name" value="CHOLINE DEHYDROGENASE, MITOCHONDRIAL"/>
    <property type="match status" value="1"/>
</dbReference>
<dbReference type="GO" id="GO:0050660">
    <property type="term" value="F:flavin adenine dinucleotide binding"/>
    <property type="evidence" value="ECO:0007669"/>
    <property type="project" value="InterPro"/>
</dbReference>
<dbReference type="Proteomes" id="UP000035682">
    <property type="component" value="Unplaced"/>
</dbReference>
<evidence type="ECO:0000256" key="3">
    <source>
        <dbReference type="ARBA" id="ARBA00022630"/>
    </source>
</evidence>
<feature type="domain" description="Glucose-methanol-choline oxidoreductase N-terminal" evidence="8">
    <location>
        <begin position="290"/>
        <end position="304"/>
    </location>
</feature>